<sequence length="20" mass="2425">YMESKMNHVWCIAKFGFYGI</sequence>
<dbReference type="Proteomes" id="UP000681967">
    <property type="component" value="Unassembled WGS sequence"/>
</dbReference>
<dbReference type="Proteomes" id="UP000681720">
    <property type="component" value="Unassembled WGS sequence"/>
</dbReference>
<name>A0A8S3GGA9_9BILA</name>
<reference evidence="1" key="1">
    <citation type="submission" date="2021-02" db="EMBL/GenBank/DDBJ databases">
        <authorList>
            <person name="Nowell W R."/>
        </authorList>
    </citation>
    <scope>NUCLEOTIDE SEQUENCE</scope>
</reference>
<dbReference type="AlphaFoldDB" id="A0A8S3GGA9"/>
<feature type="non-terminal residue" evidence="1">
    <location>
        <position position="1"/>
    </location>
</feature>
<organism evidence="1 3">
    <name type="scientific">Rotaria magnacalcarata</name>
    <dbReference type="NCBI Taxonomy" id="392030"/>
    <lineage>
        <taxon>Eukaryota</taxon>
        <taxon>Metazoa</taxon>
        <taxon>Spiralia</taxon>
        <taxon>Gnathifera</taxon>
        <taxon>Rotifera</taxon>
        <taxon>Eurotatoria</taxon>
        <taxon>Bdelloidea</taxon>
        <taxon>Philodinida</taxon>
        <taxon>Philodinidae</taxon>
        <taxon>Rotaria</taxon>
    </lineage>
</organism>
<gene>
    <name evidence="1" type="ORF">BYL167_LOCUS73761</name>
    <name evidence="2" type="ORF">GIL414_LOCUS84996</name>
</gene>
<proteinExistence type="predicted"/>
<evidence type="ECO:0000313" key="1">
    <source>
        <dbReference type="EMBL" id="CAF5157561.1"/>
    </source>
</evidence>
<accession>A0A8S3GGA9</accession>
<comment type="caution">
    <text evidence="1">The sequence shown here is derived from an EMBL/GenBank/DDBJ whole genome shotgun (WGS) entry which is preliminary data.</text>
</comment>
<protein>
    <submittedName>
        <fullName evidence="1">Uncharacterized protein</fullName>
    </submittedName>
</protein>
<dbReference type="EMBL" id="CAJOBH010262867">
    <property type="protein sequence ID" value="CAF5157561.1"/>
    <property type="molecule type" value="Genomic_DNA"/>
</dbReference>
<dbReference type="EMBL" id="CAJOBJ010368560">
    <property type="protein sequence ID" value="CAF5222304.1"/>
    <property type="molecule type" value="Genomic_DNA"/>
</dbReference>
<evidence type="ECO:0000313" key="2">
    <source>
        <dbReference type="EMBL" id="CAF5222304.1"/>
    </source>
</evidence>
<evidence type="ECO:0000313" key="3">
    <source>
        <dbReference type="Proteomes" id="UP000681967"/>
    </source>
</evidence>